<accession>A0AAV4CKD8</accession>
<protein>
    <submittedName>
        <fullName evidence="1">Uncharacterized protein</fullName>
    </submittedName>
</protein>
<sequence>MFCPRASPPLLPTFVSPASVHQVLLSTQAKQILLLCPARLDGQQTRVTWKVEIKMLTGGPDQWSLQCPSSAHRTVSASIIYLLASSR</sequence>
<dbReference type="EMBL" id="BLXT01006411">
    <property type="protein sequence ID" value="GFO31629.1"/>
    <property type="molecule type" value="Genomic_DNA"/>
</dbReference>
<name>A0AAV4CKD8_9GAST</name>
<evidence type="ECO:0000313" key="1">
    <source>
        <dbReference type="EMBL" id="GFO31629.1"/>
    </source>
</evidence>
<keyword evidence="2" id="KW-1185">Reference proteome</keyword>
<proteinExistence type="predicted"/>
<organism evidence="1 2">
    <name type="scientific">Plakobranchus ocellatus</name>
    <dbReference type="NCBI Taxonomy" id="259542"/>
    <lineage>
        <taxon>Eukaryota</taxon>
        <taxon>Metazoa</taxon>
        <taxon>Spiralia</taxon>
        <taxon>Lophotrochozoa</taxon>
        <taxon>Mollusca</taxon>
        <taxon>Gastropoda</taxon>
        <taxon>Heterobranchia</taxon>
        <taxon>Euthyneura</taxon>
        <taxon>Panpulmonata</taxon>
        <taxon>Sacoglossa</taxon>
        <taxon>Placobranchoidea</taxon>
        <taxon>Plakobranchidae</taxon>
        <taxon>Plakobranchus</taxon>
    </lineage>
</organism>
<evidence type="ECO:0000313" key="2">
    <source>
        <dbReference type="Proteomes" id="UP000735302"/>
    </source>
</evidence>
<comment type="caution">
    <text evidence="1">The sequence shown here is derived from an EMBL/GenBank/DDBJ whole genome shotgun (WGS) entry which is preliminary data.</text>
</comment>
<dbReference type="AlphaFoldDB" id="A0AAV4CKD8"/>
<dbReference type="Proteomes" id="UP000735302">
    <property type="component" value="Unassembled WGS sequence"/>
</dbReference>
<gene>
    <name evidence="1" type="ORF">PoB_005813400</name>
</gene>
<reference evidence="1 2" key="1">
    <citation type="journal article" date="2021" name="Elife">
        <title>Chloroplast acquisition without the gene transfer in kleptoplastic sea slugs, Plakobranchus ocellatus.</title>
        <authorList>
            <person name="Maeda T."/>
            <person name="Takahashi S."/>
            <person name="Yoshida T."/>
            <person name="Shimamura S."/>
            <person name="Takaki Y."/>
            <person name="Nagai Y."/>
            <person name="Toyoda A."/>
            <person name="Suzuki Y."/>
            <person name="Arimoto A."/>
            <person name="Ishii H."/>
            <person name="Satoh N."/>
            <person name="Nishiyama T."/>
            <person name="Hasebe M."/>
            <person name="Maruyama T."/>
            <person name="Minagawa J."/>
            <person name="Obokata J."/>
            <person name="Shigenobu S."/>
        </authorList>
    </citation>
    <scope>NUCLEOTIDE SEQUENCE [LARGE SCALE GENOMIC DNA]</scope>
</reference>